<name>A0A165YC46_9AGAM</name>
<organism evidence="5 6">
    <name type="scientific">Sistotremastrum suecicum HHB10207 ss-3</name>
    <dbReference type="NCBI Taxonomy" id="1314776"/>
    <lineage>
        <taxon>Eukaryota</taxon>
        <taxon>Fungi</taxon>
        <taxon>Dikarya</taxon>
        <taxon>Basidiomycota</taxon>
        <taxon>Agaricomycotina</taxon>
        <taxon>Agaricomycetes</taxon>
        <taxon>Sistotremastrales</taxon>
        <taxon>Sistotremastraceae</taxon>
        <taxon>Sistotremastrum</taxon>
    </lineage>
</organism>
<dbReference type="GO" id="GO:0005737">
    <property type="term" value="C:cytoplasm"/>
    <property type="evidence" value="ECO:0007669"/>
    <property type="project" value="TreeGrafter"/>
</dbReference>
<evidence type="ECO:0000256" key="3">
    <source>
        <dbReference type="SAM" id="Coils"/>
    </source>
</evidence>
<reference evidence="5 6" key="1">
    <citation type="journal article" date="2016" name="Mol. Biol. Evol.">
        <title>Comparative Genomics of Early-Diverging Mushroom-Forming Fungi Provides Insights into the Origins of Lignocellulose Decay Capabilities.</title>
        <authorList>
            <person name="Nagy L.G."/>
            <person name="Riley R."/>
            <person name="Tritt A."/>
            <person name="Adam C."/>
            <person name="Daum C."/>
            <person name="Floudas D."/>
            <person name="Sun H."/>
            <person name="Yadav J.S."/>
            <person name="Pangilinan J."/>
            <person name="Larsson K.H."/>
            <person name="Matsuura K."/>
            <person name="Barry K."/>
            <person name="Labutti K."/>
            <person name="Kuo R."/>
            <person name="Ohm R.A."/>
            <person name="Bhattacharya S.S."/>
            <person name="Shirouzu T."/>
            <person name="Yoshinaga Y."/>
            <person name="Martin F.M."/>
            <person name="Grigoriev I.V."/>
            <person name="Hibbett D.S."/>
        </authorList>
    </citation>
    <scope>NUCLEOTIDE SEQUENCE [LARGE SCALE GENOMIC DNA]</scope>
    <source>
        <strain evidence="5 6">HHB10207 ss-3</strain>
    </source>
</reference>
<dbReference type="GO" id="GO:0006457">
    <property type="term" value="P:protein folding"/>
    <property type="evidence" value="ECO:0007669"/>
    <property type="project" value="InterPro"/>
</dbReference>
<dbReference type="Gene3D" id="1.10.287.370">
    <property type="match status" value="1"/>
</dbReference>
<gene>
    <name evidence="5" type="ORF">SISSUDRAFT_1054642</name>
</gene>
<accession>A0A165YC46</accession>
<dbReference type="InterPro" id="IPR009053">
    <property type="entry name" value="Prefoldin"/>
</dbReference>
<proteinExistence type="inferred from homology"/>
<dbReference type="STRING" id="1314776.A0A165YC46"/>
<sequence>MSTSAAERLQGLSREYQKLQGDLETAVDARQRLDAQLTENEQVKKEFAQLKEHNTVYKLIGPVLVKQEQSSAKANVDNRLEFIRREMKRIEGSIVDLEQKSDAKRTELVQLQASIQQPPAPAGDVSEAGAVVA</sequence>
<evidence type="ECO:0000256" key="4">
    <source>
        <dbReference type="SAM" id="MobiDB-lite"/>
    </source>
</evidence>
<feature type="region of interest" description="Disordered" evidence="4">
    <location>
        <begin position="114"/>
        <end position="133"/>
    </location>
</feature>
<keyword evidence="6" id="KW-1185">Reference proteome</keyword>
<evidence type="ECO:0000256" key="1">
    <source>
        <dbReference type="ARBA" id="ARBA00008045"/>
    </source>
</evidence>
<dbReference type="GO" id="GO:0051087">
    <property type="term" value="F:protein-folding chaperone binding"/>
    <property type="evidence" value="ECO:0007669"/>
    <property type="project" value="TreeGrafter"/>
</dbReference>
<comment type="similarity">
    <text evidence="1">Belongs to the prefoldin subunit beta family.</text>
</comment>
<keyword evidence="3" id="KW-0175">Coiled coil</keyword>
<dbReference type="EMBL" id="KV428268">
    <property type="protein sequence ID" value="KZT33086.1"/>
    <property type="molecule type" value="Genomic_DNA"/>
</dbReference>
<protein>
    <submittedName>
        <fullName evidence="5">Prefoldin</fullName>
    </submittedName>
</protein>
<dbReference type="GO" id="GO:0051082">
    <property type="term" value="F:unfolded protein binding"/>
    <property type="evidence" value="ECO:0007669"/>
    <property type="project" value="InterPro"/>
</dbReference>
<dbReference type="PANTHER" id="PTHR21431">
    <property type="entry name" value="PREFOLDIN SUBUNIT 6"/>
    <property type="match status" value="1"/>
</dbReference>
<dbReference type="FunFam" id="1.10.287.370:FF:000003">
    <property type="entry name" value="Prefoldin subunit 6"/>
    <property type="match status" value="1"/>
</dbReference>
<dbReference type="Pfam" id="PF01920">
    <property type="entry name" value="Prefoldin_2"/>
    <property type="match status" value="1"/>
</dbReference>
<feature type="coiled-coil region" evidence="3">
    <location>
        <begin position="9"/>
        <end position="114"/>
    </location>
</feature>
<keyword evidence="2" id="KW-0143">Chaperone</keyword>
<dbReference type="InterPro" id="IPR002777">
    <property type="entry name" value="PFD_beta-like"/>
</dbReference>
<evidence type="ECO:0000313" key="5">
    <source>
        <dbReference type="EMBL" id="KZT33086.1"/>
    </source>
</evidence>
<dbReference type="GO" id="GO:0016272">
    <property type="term" value="C:prefoldin complex"/>
    <property type="evidence" value="ECO:0007669"/>
    <property type="project" value="InterPro"/>
</dbReference>
<dbReference type="SUPFAM" id="SSF46579">
    <property type="entry name" value="Prefoldin"/>
    <property type="match status" value="1"/>
</dbReference>
<dbReference type="Proteomes" id="UP000076798">
    <property type="component" value="Unassembled WGS sequence"/>
</dbReference>
<dbReference type="OrthoDB" id="248120at2759"/>
<dbReference type="PANTHER" id="PTHR21431:SF0">
    <property type="entry name" value="PREFOLDIN SUBUNIT 6"/>
    <property type="match status" value="1"/>
</dbReference>
<evidence type="ECO:0000256" key="2">
    <source>
        <dbReference type="ARBA" id="ARBA00023186"/>
    </source>
</evidence>
<dbReference type="CDD" id="cd23161">
    <property type="entry name" value="Prefoldin_6"/>
    <property type="match status" value="1"/>
</dbReference>
<evidence type="ECO:0000313" key="6">
    <source>
        <dbReference type="Proteomes" id="UP000076798"/>
    </source>
</evidence>
<dbReference type="GO" id="GO:0051131">
    <property type="term" value="P:chaperone-mediated protein complex assembly"/>
    <property type="evidence" value="ECO:0007669"/>
    <property type="project" value="TreeGrafter"/>
</dbReference>
<dbReference type="AlphaFoldDB" id="A0A165YC46"/>